<keyword evidence="2" id="KW-1185">Reference proteome</keyword>
<comment type="caution">
    <text evidence="1">The sequence shown here is derived from an EMBL/GenBank/DDBJ whole genome shotgun (WGS) entry which is preliminary data.</text>
</comment>
<gene>
    <name evidence="1" type="ORF">GKZ89_08880</name>
</gene>
<dbReference type="AlphaFoldDB" id="A0A7X2S5E5"/>
<sequence>MKRKQNVTIGLDEQELNILIELNNELSRRSFKKPNRTETVKFAIEFTRYNLDVKDLFEELKHEFEMISEQNGLLKKAFIEYHNKINMIHNP</sequence>
<evidence type="ECO:0000313" key="2">
    <source>
        <dbReference type="Proteomes" id="UP000434639"/>
    </source>
</evidence>
<reference evidence="1 2" key="1">
    <citation type="journal article" date="2017" name="Int. J. Syst. Evol. Microbiol.">
        <title>Bacillus mangrovi sp. nov., isolated from a sediment sample from a mangrove forest.</title>
        <authorList>
            <person name="Gupta V."/>
            <person name="Singh P.K."/>
            <person name="Korpole S."/>
            <person name="Tanuku N.R.S."/>
            <person name="Pinnaka A.K."/>
        </authorList>
    </citation>
    <scope>NUCLEOTIDE SEQUENCE [LARGE SCALE GENOMIC DNA]</scope>
    <source>
        <strain evidence="1 2">KCTC 33872</strain>
    </source>
</reference>
<organism evidence="1 2">
    <name type="scientific">Metabacillus mangrovi</name>
    <dbReference type="NCBI Taxonomy" id="1491830"/>
    <lineage>
        <taxon>Bacteria</taxon>
        <taxon>Bacillati</taxon>
        <taxon>Bacillota</taxon>
        <taxon>Bacilli</taxon>
        <taxon>Bacillales</taxon>
        <taxon>Bacillaceae</taxon>
        <taxon>Metabacillus</taxon>
    </lineage>
</organism>
<dbReference type="OrthoDB" id="9942288at2"/>
<protein>
    <submittedName>
        <fullName evidence="1">Uncharacterized protein</fullName>
    </submittedName>
</protein>
<accession>A0A7X2S5E5</accession>
<dbReference type="EMBL" id="WMIB01000006">
    <property type="protein sequence ID" value="MTH53531.1"/>
    <property type="molecule type" value="Genomic_DNA"/>
</dbReference>
<dbReference type="RefSeq" id="WP_155112051.1">
    <property type="nucleotide sequence ID" value="NZ_WMIB01000006.1"/>
</dbReference>
<dbReference type="Proteomes" id="UP000434639">
    <property type="component" value="Unassembled WGS sequence"/>
</dbReference>
<proteinExistence type="predicted"/>
<name>A0A7X2S5E5_9BACI</name>
<evidence type="ECO:0000313" key="1">
    <source>
        <dbReference type="EMBL" id="MTH53531.1"/>
    </source>
</evidence>